<name>A0A1V2H902_9PROT</name>
<reference evidence="2 3" key="1">
    <citation type="submission" date="2016-10" db="EMBL/GenBank/DDBJ databases">
        <title>Draft Genome sequence of Roseomonas sp. strain M3.</title>
        <authorList>
            <person name="Subhash Y."/>
            <person name="Lee S."/>
        </authorList>
    </citation>
    <scope>NUCLEOTIDE SEQUENCE [LARGE SCALE GENOMIC DNA]</scope>
    <source>
        <strain evidence="2 3">M3</strain>
    </source>
</reference>
<evidence type="ECO:0000313" key="3">
    <source>
        <dbReference type="Proteomes" id="UP000188879"/>
    </source>
</evidence>
<evidence type="ECO:0000313" key="2">
    <source>
        <dbReference type="EMBL" id="ONG59099.1"/>
    </source>
</evidence>
<feature type="region of interest" description="Disordered" evidence="1">
    <location>
        <begin position="1"/>
        <end position="62"/>
    </location>
</feature>
<accession>A0A1V2H902</accession>
<dbReference type="AlphaFoldDB" id="A0A1V2H902"/>
<gene>
    <name evidence="2" type="ORF">BKE38_00010</name>
</gene>
<protein>
    <submittedName>
        <fullName evidence="2">Uncharacterized protein</fullName>
    </submittedName>
</protein>
<feature type="compositionally biased region" description="Low complexity" evidence="1">
    <location>
        <begin position="37"/>
        <end position="56"/>
    </location>
</feature>
<dbReference type="Proteomes" id="UP000188879">
    <property type="component" value="Unassembled WGS sequence"/>
</dbReference>
<dbReference type="EMBL" id="MLCO01000001">
    <property type="protein sequence ID" value="ONG59099.1"/>
    <property type="molecule type" value="Genomic_DNA"/>
</dbReference>
<keyword evidence="3" id="KW-1185">Reference proteome</keyword>
<evidence type="ECO:0000256" key="1">
    <source>
        <dbReference type="SAM" id="MobiDB-lite"/>
    </source>
</evidence>
<sequence length="62" mass="6608">MQTRCPALLHRGELGNAGAQPGRLVAPQQDLPWTRIGSGRTSQSAGAARSQSGSRLRAVRNR</sequence>
<comment type="caution">
    <text evidence="2">The sequence shown here is derived from an EMBL/GenBank/DDBJ whole genome shotgun (WGS) entry which is preliminary data.</text>
</comment>
<organism evidence="2 3">
    <name type="scientific">Teichococcus deserti</name>
    <dbReference type="NCBI Taxonomy" id="1817963"/>
    <lineage>
        <taxon>Bacteria</taxon>
        <taxon>Pseudomonadati</taxon>
        <taxon>Pseudomonadota</taxon>
        <taxon>Alphaproteobacteria</taxon>
        <taxon>Acetobacterales</taxon>
        <taxon>Roseomonadaceae</taxon>
        <taxon>Roseomonas</taxon>
    </lineage>
</organism>
<proteinExistence type="predicted"/>